<dbReference type="Proteomes" id="UP000494115">
    <property type="component" value="Unassembled WGS sequence"/>
</dbReference>
<feature type="region of interest" description="Disordered" evidence="1">
    <location>
        <begin position="111"/>
        <end position="145"/>
    </location>
</feature>
<gene>
    <name evidence="2" type="ORF">LMG28138_06107</name>
</gene>
<keyword evidence="3" id="KW-1185">Reference proteome</keyword>
<evidence type="ECO:0000256" key="1">
    <source>
        <dbReference type="SAM" id="MobiDB-lite"/>
    </source>
</evidence>
<dbReference type="EMBL" id="CADIKM010000183">
    <property type="protein sequence ID" value="CAB3809528.1"/>
    <property type="molecule type" value="Genomic_DNA"/>
</dbReference>
<evidence type="ECO:0000313" key="3">
    <source>
        <dbReference type="Proteomes" id="UP000494115"/>
    </source>
</evidence>
<name>A0A6S7BR51_9BURK</name>
<dbReference type="AlphaFoldDB" id="A0A6S7BR51"/>
<proteinExistence type="predicted"/>
<sequence>MSCIVVLKRPAARYDDGRAVHLSVNELAFPATFAQQPGHDLLDRRDERRLQERVRDSPERLRALESIQLLGAAIPVEDFAVHVAREDGVVRQVEETRLIAQRRYRLLGVQSQGCHEADRNDADALVDEGLRAGAGGRRERPADDR</sequence>
<organism evidence="2 3">
    <name type="scientific">Pararobbsia alpina</name>
    <dbReference type="NCBI Taxonomy" id="621374"/>
    <lineage>
        <taxon>Bacteria</taxon>
        <taxon>Pseudomonadati</taxon>
        <taxon>Pseudomonadota</taxon>
        <taxon>Betaproteobacteria</taxon>
        <taxon>Burkholderiales</taxon>
        <taxon>Burkholderiaceae</taxon>
        <taxon>Pararobbsia</taxon>
    </lineage>
</organism>
<feature type="compositionally biased region" description="Basic and acidic residues" evidence="1">
    <location>
        <begin position="136"/>
        <end position="145"/>
    </location>
</feature>
<evidence type="ECO:0000313" key="2">
    <source>
        <dbReference type="EMBL" id="CAB3809528.1"/>
    </source>
</evidence>
<reference evidence="2 3" key="1">
    <citation type="submission" date="2020-04" db="EMBL/GenBank/DDBJ databases">
        <authorList>
            <person name="De Canck E."/>
        </authorList>
    </citation>
    <scope>NUCLEOTIDE SEQUENCE [LARGE SCALE GENOMIC DNA]</scope>
    <source>
        <strain evidence="2 3">LMG 28138</strain>
    </source>
</reference>
<accession>A0A6S7BR51</accession>
<protein>
    <submittedName>
        <fullName evidence="2">Uncharacterized protein</fullName>
    </submittedName>
</protein>